<feature type="compositionally biased region" description="Polar residues" evidence="1">
    <location>
        <begin position="194"/>
        <end position="210"/>
    </location>
</feature>
<dbReference type="AlphaFoldDB" id="A0A392P1M1"/>
<dbReference type="Proteomes" id="UP000265520">
    <property type="component" value="Unassembled WGS sequence"/>
</dbReference>
<evidence type="ECO:0000313" key="3">
    <source>
        <dbReference type="Proteomes" id="UP000265520"/>
    </source>
</evidence>
<feature type="non-terminal residue" evidence="2">
    <location>
        <position position="210"/>
    </location>
</feature>
<evidence type="ECO:0000256" key="1">
    <source>
        <dbReference type="SAM" id="MobiDB-lite"/>
    </source>
</evidence>
<feature type="region of interest" description="Disordered" evidence="1">
    <location>
        <begin position="156"/>
        <end position="210"/>
    </location>
</feature>
<dbReference type="EMBL" id="LXQA010060267">
    <property type="protein sequence ID" value="MCI05953.1"/>
    <property type="molecule type" value="Genomic_DNA"/>
</dbReference>
<comment type="caution">
    <text evidence="2">The sequence shown here is derived from an EMBL/GenBank/DDBJ whole genome shotgun (WGS) entry which is preliminary data.</text>
</comment>
<protein>
    <recommendedName>
        <fullName evidence="4">Envelope-like protein</fullName>
    </recommendedName>
</protein>
<evidence type="ECO:0008006" key="4">
    <source>
        <dbReference type="Google" id="ProtNLM"/>
    </source>
</evidence>
<proteinExistence type="predicted"/>
<feature type="compositionally biased region" description="Low complexity" evidence="1">
    <location>
        <begin position="56"/>
        <end position="69"/>
    </location>
</feature>
<sequence>MTKSTPIKNERGSSPPDEVLYSKITQAKPVSTVPACDSKKIRTKFVAVRPKRIPKVSKTSSPSASNKESSATRLKSTVRRRKNFSVTDFEENPPKPKNLETNVDVFVKNTDDPAETLGKENPEFDNPTNDSNMKMPPPTSTVLDDEDISMQANFDIVPESTENVQDEVIPDTPENEDEPEKEKVPENEMLADASDTNTVVNSPPNESMET</sequence>
<name>A0A392P1M1_9FABA</name>
<feature type="region of interest" description="Disordered" evidence="1">
    <location>
        <begin position="49"/>
        <end position="144"/>
    </location>
</feature>
<feature type="compositionally biased region" description="Acidic residues" evidence="1">
    <location>
        <begin position="164"/>
        <end position="179"/>
    </location>
</feature>
<evidence type="ECO:0000313" key="2">
    <source>
        <dbReference type="EMBL" id="MCI05953.1"/>
    </source>
</evidence>
<accession>A0A392P1M1</accession>
<organism evidence="2 3">
    <name type="scientific">Trifolium medium</name>
    <dbReference type="NCBI Taxonomy" id="97028"/>
    <lineage>
        <taxon>Eukaryota</taxon>
        <taxon>Viridiplantae</taxon>
        <taxon>Streptophyta</taxon>
        <taxon>Embryophyta</taxon>
        <taxon>Tracheophyta</taxon>
        <taxon>Spermatophyta</taxon>
        <taxon>Magnoliopsida</taxon>
        <taxon>eudicotyledons</taxon>
        <taxon>Gunneridae</taxon>
        <taxon>Pentapetalae</taxon>
        <taxon>rosids</taxon>
        <taxon>fabids</taxon>
        <taxon>Fabales</taxon>
        <taxon>Fabaceae</taxon>
        <taxon>Papilionoideae</taxon>
        <taxon>50 kb inversion clade</taxon>
        <taxon>NPAAA clade</taxon>
        <taxon>Hologalegina</taxon>
        <taxon>IRL clade</taxon>
        <taxon>Trifolieae</taxon>
        <taxon>Trifolium</taxon>
    </lineage>
</organism>
<keyword evidence="3" id="KW-1185">Reference proteome</keyword>
<reference evidence="2 3" key="1">
    <citation type="journal article" date="2018" name="Front. Plant Sci.">
        <title>Red Clover (Trifolium pratense) and Zigzag Clover (T. medium) - A Picture of Genomic Similarities and Differences.</title>
        <authorList>
            <person name="Dluhosova J."/>
            <person name="Istvanek J."/>
            <person name="Nedelnik J."/>
            <person name="Repkova J."/>
        </authorList>
    </citation>
    <scope>NUCLEOTIDE SEQUENCE [LARGE SCALE GENOMIC DNA]</scope>
    <source>
        <strain evidence="3">cv. 10/8</strain>
        <tissue evidence="2">Leaf</tissue>
    </source>
</reference>